<evidence type="ECO:0008006" key="3">
    <source>
        <dbReference type="Google" id="ProtNLM"/>
    </source>
</evidence>
<dbReference type="OrthoDB" id="1720422at2759"/>
<evidence type="ECO:0000313" key="2">
    <source>
        <dbReference type="Proteomes" id="UP000223968"/>
    </source>
</evidence>
<dbReference type="AlphaFoldDB" id="A0A2B7YBM6"/>
<accession>A0A2B7YBM6</accession>
<keyword evidence="2" id="KW-1185">Reference proteome</keyword>
<dbReference type="Proteomes" id="UP000223968">
    <property type="component" value="Unassembled WGS sequence"/>
</dbReference>
<gene>
    <name evidence="1" type="ORF">AJ79_00611</name>
</gene>
<reference evidence="1 2" key="1">
    <citation type="submission" date="2017-10" db="EMBL/GenBank/DDBJ databases">
        <title>Comparative genomics in systemic dimorphic fungi from Ajellomycetaceae.</title>
        <authorList>
            <person name="Munoz J.F."/>
            <person name="Mcewen J.G."/>
            <person name="Clay O.K."/>
            <person name="Cuomo C.A."/>
        </authorList>
    </citation>
    <scope>NUCLEOTIDE SEQUENCE [LARGE SCALE GENOMIC DNA]</scope>
    <source>
        <strain evidence="1 2">UAMH5409</strain>
    </source>
</reference>
<evidence type="ECO:0000313" key="1">
    <source>
        <dbReference type="EMBL" id="PGH18272.1"/>
    </source>
</evidence>
<comment type="caution">
    <text evidence="1">The sequence shown here is derived from an EMBL/GenBank/DDBJ whole genome shotgun (WGS) entry which is preliminary data.</text>
</comment>
<name>A0A2B7YBM6_9EURO</name>
<protein>
    <recommendedName>
        <fullName evidence="3">F-box domain-containing protein</fullName>
    </recommendedName>
</protein>
<organism evidence="1 2">
    <name type="scientific">Helicocarpus griseus UAMH5409</name>
    <dbReference type="NCBI Taxonomy" id="1447875"/>
    <lineage>
        <taxon>Eukaryota</taxon>
        <taxon>Fungi</taxon>
        <taxon>Dikarya</taxon>
        <taxon>Ascomycota</taxon>
        <taxon>Pezizomycotina</taxon>
        <taxon>Eurotiomycetes</taxon>
        <taxon>Eurotiomycetidae</taxon>
        <taxon>Onygenales</taxon>
        <taxon>Ajellomycetaceae</taxon>
        <taxon>Helicocarpus</taxon>
    </lineage>
</organism>
<proteinExistence type="predicted"/>
<sequence>MLLDLPPEIFNQIINEKSHIRTLKNLAEASKALHRHLLPLLHRDFRISFRNNDVTQIHIPGFVKTYFKEDGTKDIVNCLKFAKNVEIGRRHQLAATTISGLCQYVQIPVGAGLMIETEIRTKADQIHWDNMVRTGRQIISALLYIPKNSLEKFSWNISLCEPPDIFGSAGYLLTHQSRHIKAIELNGNSYCRCHSPPEVLSELKHLRHLSWVVHPWNAESNRLMNGLYHSIESLELSSFSQEPMYMLLSRQPLYFLFDQSARWLRLRSLSLNYLWFGPFVHDMGLLTVIGQLRSLKLLHCAYTLFFLEEVVKQNIVVRLKSFEIGLSEMAELVVFRGDAQTTPQKVLEDFLLSFDGLEELYIWGLIQRPGSPRVTLENGILNHKSTLRRLVHHWRALVDDESNTHTWICEHPLRWHKCADMVLQNLNLVCFGFTMVPYLLVC</sequence>
<dbReference type="EMBL" id="PDNB01000005">
    <property type="protein sequence ID" value="PGH18272.1"/>
    <property type="molecule type" value="Genomic_DNA"/>
</dbReference>